<dbReference type="InterPro" id="IPR002656">
    <property type="entry name" value="Acyl_transf_3_dom"/>
</dbReference>
<evidence type="ECO:0000313" key="5">
    <source>
        <dbReference type="Proteomes" id="UP000642284"/>
    </source>
</evidence>
<gene>
    <name evidence="4" type="ORF">H9Y04_27130</name>
</gene>
<feature type="transmembrane region" description="Helical" evidence="2">
    <location>
        <begin position="154"/>
        <end position="170"/>
    </location>
</feature>
<sequence>MPTLELARRQAPAGAAPTPAPRTKGRDPYFDNVKYAAIVLVVVGHSWELLRGESRVLEAAYLLLYAFHMPAFIIISGYFSRNFRTTEGRVGRLVATVLVPYLVFELAYTLFERAFADPGQRLTPTDPYWLMWFLAALFIWRLTTPIWLALRRPVLIAFALSVVGLVAQGIGNDFQLRRVLQFLPFFVLGLVLKPEHFGLIRRRATRLLALPVVAAAAVLAYWAVPRMSTSWFYRRDGVTELEVSAGVGVAMAAALFVCSTVLSICFFALVPGRRLPVTALGAGTITGYLLHGFVIRGVEYAGWHHTHWLHTPGGKLAITAAAVLGATLLCTRPVHRALSFVVEPKLNWIFKDRNPETSTASPRM</sequence>
<keyword evidence="4" id="KW-0808">Transferase</keyword>
<comment type="caution">
    <text evidence="4">The sequence shown here is derived from an EMBL/GenBank/DDBJ whole genome shotgun (WGS) entry which is preliminary data.</text>
</comment>
<dbReference type="PANTHER" id="PTHR37312:SF1">
    <property type="entry name" value="MEMBRANE-BOUND ACYLTRANSFERASE YKRP-RELATED"/>
    <property type="match status" value="1"/>
</dbReference>
<accession>A0ABR7SNS1</accession>
<keyword evidence="2" id="KW-1133">Transmembrane helix</keyword>
<dbReference type="EMBL" id="JACTVJ010000013">
    <property type="protein sequence ID" value="MBC9716217.1"/>
    <property type="molecule type" value="Genomic_DNA"/>
</dbReference>
<evidence type="ECO:0000256" key="1">
    <source>
        <dbReference type="SAM" id="MobiDB-lite"/>
    </source>
</evidence>
<reference evidence="4 5" key="1">
    <citation type="submission" date="2020-08" db="EMBL/GenBank/DDBJ databases">
        <title>Genemic of Streptomyces polyaspartic.</title>
        <authorList>
            <person name="Liu W."/>
        </authorList>
    </citation>
    <scope>NUCLEOTIDE SEQUENCE [LARGE SCALE GENOMIC DNA]</scope>
    <source>
        <strain evidence="4 5">TRM66268-LWL</strain>
    </source>
</reference>
<dbReference type="RefSeq" id="WP_187816667.1">
    <property type="nucleotide sequence ID" value="NZ_JACTVJ010000013.1"/>
</dbReference>
<feature type="transmembrane region" description="Helical" evidence="2">
    <location>
        <begin position="176"/>
        <end position="192"/>
    </location>
</feature>
<feature type="transmembrane region" description="Helical" evidence="2">
    <location>
        <begin position="90"/>
        <end position="108"/>
    </location>
</feature>
<feature type="transmembrane region" description="Helical" evidence="2">
    <location>
        <begin position="29"/>
        <end position="47"/>
    </location>
</feature>
<feature type="region of interest" description="Disordered" evidence="1">
    <location>
        <begin position="1"/>
        <end position="25"/>
    </location>
</feature>
<keyword evidence="4" id="KW-0012">Acyltransferase</keyword>
<feature type="transmembrane region" description="Helical" evidence="2">
    <location>
        <begin position="59"/>
        <end position="78"/>
    </location>
</feature>
<feature type="domain" description="Acyltransferase 3" evidence="3">
    <location>
        <begin position="28"/>
        <end position="329"/>
    </location>
</feature>
<organism evidence="4 5">
    <name type="scientific">Streptomyces polyasparticus</name>
    <dbReference type="NCBI Taxonomy" id="2767826"/>
    <lineage>
        <taxon>Bacteria</taxon>
        <taxon>Bacillati</taxon>
        <taxon>Actinomycetota</taxon>
        <taxon>Actinomycetes</taxon>
        <taxon>Kitasatosporales</taxon>
        <taxon>Streptomycetaceae</taxon>
        <taxon>Streptomyces</taxon>
    </lineage>
</organism>
<proteinExistence type="predicted"/>
<evidence type="ECO:0000259" key="3">
    <source>
        <dbReference type="Pfam" id="PF01757"/>
    </source>
</evidence>
<dbReference type="Pfam" id="PF01757">
    <property type="entry name" value="Acyl_transf_3"/>
    <property type="match status" value="1"/>
</dbReference>
<feature type="transmembrane region" description="Helical" evidence="2">
    <location>
        <begin position="204"/>
        <end position="224"/>
    </location>
</feature>
<dbReference type="PANTHER" id="PTHR37312">
    <property type="entry name" value="MEMBRANE-BOUND ACYLTRANSFERASE YKRP-RELATED"/>
    <property type="match status" value="1"/>
</dbReference>
<evidence type="ECO:0000256" key="2">
    <source>
        <dbReference type="SAM" id="Phobius"/>
    </source>
</evidence>
<keyword evidence="5" id="KW-1185">Reference proteome</keyword>
<feature type="transmembrane region" description="Helical" evidence="2">
    <location>
        <begin position="277"/>
        <end position="296"/>
    </location>
</feature>
<name>A0ABR7SNS1_9ACTN</name>
<feature type="transmembrane region" description="Helical" evidence="2">
    <location>
        <begin position="316"/>
        <end position="335"/>
    </location>
</feature>
<dbReference type="GO" id="GO:0016746">
    <property type="term" value="F:acyltransferase activity"/>
    <property type="evidence" value="ECO:0007669"/>
    <property type="project" value="UniProtKB-KW"/>
</dbReference>
<evidence type="ECO:0000313" key="4">
    <source>
        <dbReference type="EMBL" id="MBC9716217.1"/>
    </source>
</evidence>
<keyword evidence="2" id="KW-0812">Transmembrane</keyword>
<keyword evidence="2" id="KW-0472">Membrane</keyword>
<protein>
    <submittedName>
        <fullName evidence="4">Acyltransferase family protein</fullName>
    </submittedName>
</protein>
<feature type="transmembrane region" description="Helical" evidence="2">
    <location>
        <begin position="244"/>
        <end position="270"/>
    </location>
</feature>
<feature type="transmembrane region" description="Helical" evidence="2">
    <location>
        <begin position="128"/>
        <end position="147"/>
    </location>
</feature>
<dbReference type="InterPro" id="IPR052734">
    <property type="entry name" value="Nod_factor_acetyltransferase"/>
</dbReference>
<dbReference type="Proteomes" id="UP000642284">
    <property type="component" value="Unassembled WGS sequence"/>
</dbReference>